<dbReference type="WBParaSite" id="nRc.2.0.1.t02478-RA">
    <property type="protein sequence ID" value="nRc.2.0.1.t02478-RA"/>
    <property type="gene ID" value="nRc.2.0.1.g02478"/>
</dbReference>
<proteinExistence type="predicted"/>
<keyword evidence="1" id="KW-1185">Reference proteome</keyword>
<sequence>TTTNAKEVNITRATIIIDSQITSCDEIEDELPNSDKIPKMKPKLIDLQTLTSNNLSNLEAEEGEDIISSLSDVDNDALLGQTLKPKGLKPTFCECHVNKTLPIESSMLKNSLNLVFQHKFGEAALERIPSFVGYHSSQRPLHMSHSSTGDWDKRNFALLLLHSMYIVVCSDENKNWYI</sequence>
<name>A0A915HKI3_ROMCU</name>
<protein>
    <submittedName>
        <fullName evidence="2">Uncharacterized protein</fullName>
    </submittedName>
</protein>
<accession>A0A915HKI3</accession>
<reference evidence="2" key="1">
    <citation type="submission" date="2022-11" db="UniProtKB">
        <authorList>
            <consortium name="WormBaseParasite"/>
        </authorList>
    </citation>
    <scope>IDENTIFICATION</scope>
</reference>
<dbReference type="Proteomes" id="UP000887565">
    <property type="component" value="Unplaced"/>
</dbReference>
<dbReference type="AlphaFoldDB" id="A0A915HKI3"/>
<evidence type="ECO:0000313" key="2">
    <source>
        <dbReference type="WBParaSite" id="nRc.2.0.1.t02478-RA"/>
    </source>
</evidence>
<organism evidence="1 2">
    <name type="scientific">Romanomermis culicivorax</name>
    <name type="common">Nematode worm</name>
    <dbReference type="NCBI Taxonomy" id="13658"/>
    <lineage>
        <taxon>Eukaryota</taxon>
        <taxon>Metazoa</taxon>
        <taxon>Ecdysozoa</taxon>
        <taxon>Nematoda</taxon>
        <taxon>Enoplea</taxon>
        <taxon>Dorylaimia</taxon>
        <taxon>Mermithida</taxon>
        <taxon>Mermithoidea</taxon>
        <taxon>Mermithidae</taxon>
        <taxon>Romanomermis</taxon>
    </lineage>
</organism>
<evidence type="ECO:0000313" key="1">
    <source>
        <dbReference type="Proteomes" id="UP000887565"/>
    </source>
</evidence>